<dbReference type="AlphaFoldDB" id="A0AA35TYV9"/>
<organism evidence="1 2">
    <name type="scientific">Geodia barretti</name>
    <name type="common">Barrett's horny sponge</name>
    <dbReference type="NCBI Taxonomy" id="519541"/>
    <lineage>
        <taxon>Eukaryota</taxon>
        <taxon>Metazoa</taxon>
        <taxon>Porifera</taxon>
        <taxon>Demospongiae</taxon>
        <taxon>Heteroscleromorpha</taxon>
        <taxon>Tetractinellida</taxon>
        <taxon>Astrophorina</taxon>
        <taxon>Geodiidae</taxon>
        <taxon>Geodia</taxon>
    </lineage>
</organism>
<keyword evidence="2" id="KW-1185">Reference proteome</keyword>
<dbReference type="Proteomes" id="UP001174909">
    <property type="component" value="Unassembled WGS sequence"/>
</dbReference>
<evidence type="ECO:0000313" key="1">
    <source>
        <dbReference type="EMBL" id="CAI8056478.1"/>
    </source>
</evidence>
<evidence type="ECO:0000313" key="2">
    <source>
        <dbReference type="Proteomes" id="UP001174909"/>
    </source>
</evidence>
<dbReference type="EMBL" id="CASHTH010004359">
    <property type="protein sequence ID" value="CAI8056478.1"/>
    <property type="molecule type" value="Genomic_DNA"/>
</dbReference>
<reference evidence="1" key="1">
    <citation type="submission" date="2023-03" db="EMBL/GenBank/DDBJ databases">
        <authorList>
            <person name="Steffen K."/>
            <person name="Cardenas P."/>
        </authorList>
    </citation>
    <scope>NUCLEOTIDE SEQUENCE</scope>
</reference>
<gene>
    <name evidence="1" type="ORF">GBAR_LOCUS30777</name>
</gene>
<proteinExistence type="predicted"/>
<name>A0AA35TYV9_GEOBA</name>
<comment type="caution">
    <text evidence="1">The sequence shown here is derived from an EMBL/GenBank/DDBJ whole genome shotgun (WGS) entry which is preliminary data.</text>
</comment>
<sequence>MDHSTIKLASLKSLMFVWVNCKQGIHENKVNNMSAAEKSAKDALKEYKCTLGGGTEWYTAGPLQYDIFIKTFEEAVACK</sequence>
<accession>A0AA35TYV9</accession>
<protein>
    <submittedName>
        <fullName evidence="1">Uncharacterized protein</fullName>
    </submittedName>
</protein>